<comment type="caution">
    <text evidence="1">The sequence shown here is derived from an EMBL/GenBank/DDBJ whole genome shotgun (WGS) entry which is preliminary data.</text>
</comment>
<feature type="non-terminal residue" evidence="1">
    <location>
        <position position="1"/>
    </location>
</feature>
<dbReference type="Gene3D" id="1.10.150.20">
    <property type="entry name" value="5' to 3' exonuclease, C-terminal subdomain"/>
    <property type="match status" value="1"/>
</dbReference>
<dbReference type="EMBL" id="LAZR01059747">
    <property type="protein sequence ID" value="KKK67151.1"/>
    <property type="molecule type" value="Genomic_DNA"/>
</dbReference>
<protein>
    <submittedName>
        <fullName evidence="1">Uncharacterized protein</fullName>
    </submittedName>
</protein>
<reference evidence="1" key="1">
    <citation type="journal article" date="2015" name="Nature">
        <title>Complex archaea that bridge the gap between prokaryotes and eukaryotes.</title>
        <authorList>
            <person name="Spang A."/>
            <person name="Saw J.H."/>
            <person name="Jorgensen S.L."/>
            <person name="Zaremba-Niedzwiedzka K."/>
            <person name="Martijn J."/>
            <person name="Lind A.E."/>
            <person name="van Eijk R."/>
            <person name="Schleper C."/>
            <person name="Guy L."/>
            <person name="Ettema T.J."/>
        </authorList>
    </citation>
    <scope>NUCLEOTIDE SEQUENCE</scope>
</reference>
<sequence>NYMRKEARFVGYKEAKLNFYRQLLTGDATDDIPGCKMVGKVKAEKLLPEWMPEEKMYNVVLDAYKDNIQKYPSHHGPFGAFIGNKDGLPEADFGYKYGAQFSLVENARLLHMLTEEDELWQPPGVSNSSIKGFLKIPSPEEFEEIL</sequence>
<accession>A0A0F9A4R1</accession>
<evidence type="ECO:0000313" key="1">
    <source>
        <dbReference type="EMBL" id="KKK67151.1"/>
    </source>
</evidence>
<dbReference type="InterPro" id="IPR036279">
    <property type="entry name" value="5-3_exonuclease_C_sf"/>
</dbReference>
<name>A0A0F9A4R1_9ZZZZ</name>
<proteinExistence type="predicted"/>
<organism evidence="1">
    <name type="scientific">marine sediment metagenome</name>
    <dbReference type="NCBI Taxonomy" id="412755"/>
    <lineage>
        <taxon>unclassified sequences</taxon>
        <taxon>metagenomes</taxon>
        <taxon>ecological metagenomes</taxon>
    </lineage>
</organism>
<dbReference type="SUPFAM" id="SSF47807">
    <property type="entry name" value="5' to 3' exonuclease, C-terminal subdomain"/>
    <property type="match status" value="1"/>
</dbReference>
<gene>
    <name evidence="1" type="ORF">LCGC14_2956970</name>
</gene>
<dbReference type="AlphaFoldDB" id="A0A0F9A4R1"/>